<feature type="domain" description="Glycosyltransferase family 28 N-terminal" evidence="1">
    <location>
        <begin position="3"/>
        <end position="131"/>
    </location>
</feature>
<sequence length="420" mass="46681">MHVVLLPFGSAGDVFPFLWLGRHLKAQGHQVTLVVACVFEEIARQAGLEVLPMGTQEEFDQLIADPRVWQLYQGTKLVFETAGAKTPEIFAALEAMVHSAKPPDLLMAACTVFGARLIREKYHIPLVSVHVQPTVMISAHEPPVLFPGMEHMRRLPLWLRRWLVHLPNPADRFAGPAVHATCSKHHISPPKSLWWDWADSPDGVLALFPEWFAPAQPDWPANLLVWDFPLEDIAQERPLNPEVTQFLAAGEKPIVFTPGSANIQARRFFQVALETVTAMKKRAIFATRQRDQLPPDLPENVLAVEYVPFSTLIPQAAAFVHHGGIGTLSQGFAAGVPQLIMAMAHDQPDNAYRLKKLGAGLGLTPRTFTPGNVQAALHHLLTQPSYLAAAQRCQTHMQRRPSIPQLLDWIAARKFLPSKS</sequence>
<dbReference type="InterPro" id="IPR050426">
    <property type="entry name" value="Glycosyltransferase_28"/>
</dbReference>
<dbReference type="RefSeq" id="WP_184211430.1">
    <property type="nucleotide sequence ID" value="NZ_JACHIF010000009.1"/>
</dbReference>
<gene>
    <name evidence="3" type="ORF">HNQ64_003821</name>
</gene>
<evidence type="ECO:0000259" key="2">
    <source>
        <dbReference type="Pfam" id="PF06722"/>
    </source>
</evidence>
<dbReference type="Gene3D" id="3.40.50.2000">
    <property type="entry name" value="Glycogen Phosphorylase B"/>
    <property type="match status" value="2"/>
</dbReference>
<dbReference type="EMBL" id="JACHIF010000009">
    <property type="protein sequence ID" value="MBB5039546.1"/>
    <property type="molecule type" value="Genomic_DNA"/>
</dbReference>
<dbReference type="Pfam" id="PF06722">
    <property type="entry name" value="EryCIII-like_C"/>
    <property type="match status" value="1"/>
</dbReference>
<feature type="domain" description="Erythromycin biosynthesis protein CIII-like C-terminal" evidence="2">
    <location>
        <begin position="283"/>
        <end position="402"/>
    </location>
</feature>
<dbReference type="GO" id="GO:0008194">
    <property type="term" value="F:UDP-glycosyltransferase activity"/>
    <property type="evidence" value="ECO:0007669"/>
    <property type="project" value="InterPro"/>
</dbReference>
<dbReference type="SUPFAM" id="SSF53756">
    <property type="entry name" value="UDP-Glycosyltransferase/glycogen phosphorylase"/>
    <property type="match status" value="1"/>
</dbReference>
<dbReference type="Pfam" id="PF03033">
    <property type="entry name" value="Glyco_transf_28"/>
    <property type="match status" value="1"/>
</dbReference>
<dbReference type="EC" id="2.4.1.-" evidence="3"/>
<dbReference type="GO" id="GO:0005975">
    <property type="term" value="P:carbohydrate metabolic process"/>
    <property type="evidence" value="ECO:0007669"/>
    <property type="project" value="InterPro"/>
</dbReference>
<keyword evidence="3" id="KW-0328">Glycosyltransferase</keyword>
<dbReference type="PANTHER" id="PTHR48050">
    <property type="entry name" value="STEROL 3-BETA-GLUCOSYLTRANSFERASE"/>
    <property type="match status" value="1"/>
</dbReference>
<name>A0A7W8DS70_9BACT</name>
<protein>
    <submittedName>
        <fullName evidence="3">Rhamnosyltransferase subunit B</fullName>
        <ecNumber evidence="3">2.4.1.-</ecNumber>
    </submittedName>
</protein>
<dbReference type="AlphaFoldDB" id="A0A7W8DS70"/>
<evidence type="ECO:0000313" key="3">
    <source>
        <dbReference type="EMBL" id="MBB5039546.1"/>
    </source>
</evidence>
<dbReference type="InterPro" id="IPR002213">
    <property type="entry name" value="UDP_glucos_trans"/>
</dbReference>
<dbReference type="GO" id="GO:0033072">
    <property type="term" value="P:vancomycin biosynthetic process"/>
    <property type="evidence" value="ECO:0007669"/>
    <property type="project" value="UniProtKB-ARBA"/>
</dbReference>
<dbReference type="GO" id="GO:0016758">
    <property type="term" value="F:hexosyltransferase activity"/>
    <property type="evidence" value="ECO:0007669"/>
    <property type="project" value="InterPro"/>
</dbReference>
<dbReference type="PANTHER" id="PTHR48050:SF13">
    <property type="entry name" value="STEROL 3-BETA-GLUCOSYLTRANSFERASE UGT80A2"/>
    <property type="match status" value="1"/>
</dbReference>
<dbReference type="InterPro" id="IPR004276">
    <property type="entry name" value="GlycoTrans_28_N"/>
</dbReference>
<dbReference type="InterPro" id="IPR010610">
    <property type="entry name" value="EryCIII-like_C"/>
</dbReference>
<accession>A0A7W8DS70</accession>
<keyword evidence="3" id="KW-0808">Transferase</keyword>
<evidence type="ECO:0000313" key="4">
    <source>
        <dbReference type="Proteomes" id="UP000534294"/>
    </source>
</evidence>
<keyword evidence="4" id="KW-1185">Reference proteome</keyword>
<comment type="caution">
    <text evidence="3">The sequence shown here is derived from an EMBL/GenBank/DDBJ whole genome shotgun (WGS) entry which is preliminary data.</text>
</comment>
<evidence type="ECO:0000259" key="1">
    <source>
        <dbReference type="Pfam" id="PF03033"/>
    </source>
</evidence>
<reference evidence="3 4" key="1">
    <citation type="submission" date="2020-08" db="EMBL/GenBank/DDBJ databases">
        <title>Genomic Encyclopedia of Type Strains, Phase IV (KMG-IV): sequencing the most valuable type-strain genomes for metagenomic binning, comparative biology and taxonomic classification.</title>
        <authorList>
            <person name="Goeker M."/>
        </authorList>
    </citation>
    <scope>NUCLEOTIDE SEQUENCE [LARGE SCALE GENOMIC DNA]</scope>
    <source>
        <strain evidence="3 4">DSM 12251</strain>
    </source>
</reference>
<proteinExistence type="predicted"/>
<dbReference type="Proteomes" id="UP000534294">
    <property type="component" value="Unassembled WGS sequence"/>
</dbReference>
<dbReference type="CDD" id="cd03784">
    <property type="entry name" value="GT1_Gtf-like"/>
    <property type="match status" value="1"/>
</dbReference>
<organism evidence="3 4">
    <name type="scientific">Prosthecobacter dejongeii</name>
    <dbReference type="NCBI Taxonomy" id="48465"/>
    <lineage>
        <taxon>Bacteria</taxon>
        <taxon>Pseudomonadati</taxon>
        <taxon>Verrucomicrobiota</taxon>
        <taxon>Verrucomicrobiia</taxon>
        <taxon>Verrucomicrobiales</taxon>
        <taxon>Verrucomicrobiaceae</taxon>
        <taxon>Prosthecobacter</taxon>
    </lineage>
</organism>